<keyword evidence="2" id="KW-0805">Transcription regulation</keyword>
<comment type="subcellular location">
    <subcellularLocation>
        <location evidence="1">Nucleus</location>
    </subcellularLocation>
</comment>
<feature type="compositionally biased region" description="Polar residues" evidence="6">
    <location>
        <begin position="267"/>
        <end position="284"/>
    </location>
</feature>
<feature type="coiled-coil region" evidence="5">
    <location>
        <begin position="389"/>
        <end position="423"/>
    </location>
</feature>
<proteinExistence type="predicted"/>
<dbReference type="AlphaFoldDB" id="A0AAE1LMC8"/>
<feature type="domain" description="BZIP" evidence="7">
    <location>
        <begin position="368"/>
        <end position="427"/>
    </location>
</feature>
<evidence type="ECO:0000256" key="1">
    <source>
        <dbReference type="ARBA" id="ARBA00004123"/>
    </source>
</evidence>
<dbReference type="PROSITE" id="PS50217">
    <property type="entry name" value="BZIP"/>
    <property type="match status" value="1"/>
</dbReference>
<protein>
    <submittedName>
        <fullName evidence="8">Cyclic AMP-dependent transcription factor ATF-2</fullName>
    </submittedName>
</protein>
<dbReference type="PROSITE" id="PS00036">
    <property type="entry name" value="BZIP_BASIC"/>
    <property type="match status" value="1"/>
</dbReference>
<feature type="compositionally biased region" description="Basic and acidic residues" evidence="6">
    <location>
        <begin position="360"/>
        <end position="371"/>
    </location>
</feature>
<name>A0AAE1LMC8_9NEOP</name>
<feature type="compositionally biased region" description="Low complexity" evidence="6">
    <location>
        <begin position="347"/>
        <end position="359"/>
    </location>
</feature>
<dbReference type="InterPro" id="IPR004827">
    <property type="entry name" value="bZIP"/>
</dbReference>
<evidence type="ECO:0000256" key="6">
    <source>
        <dbReference type="SAM" id="MobiDB-lite"/>
    </source>
</evidence>
<comment type="caution">
    <text evidence="8">The sequence shown here is derived from an EMBL/GenBank/DDBJ whole genome shotgun (WGS) entry which is preliminary data.</text>
</comment>
<dbReference type="GO" id="GO:0003700">
    <property type="term" value="F:DNA-binding transcription factor activity"/>
    <property type="evidence" value="ECO:0007669"/>
    <property type="project" value="InterPro"/>
</dbReference>
<evidence type="ECO:0000256" key="4">
    <source>
        <dbReference type="ARBA" id="ARBA00023242"/>
    </source>
</evidence>
<dbReference type="InterPro" id="IPR051027">
    <property type="entry name" value="bZIP_transcription_factors"/>
</dbReference>
<organism evidence="8 9">
    <name type="scientific">Frankliniella fusca</name>
    <dbReference type="NCBI Taxonomy" id="407009"/>
    <lineage>
        <taxon>Eukaryota</taxon>
        <taxon>Metazoa</taxon>
        <taxon>Ecdysozoa</taxon>
        <taxon>Arthropoda</taxon>
        <taxon>Hexapoda</taxon>
        <taxon>Insecta</taxon>
        <taxon>Pterygota</taxon>
        <taxon>Neoptera</taxon>
        <taxon>Paraneoptera</taxon>
        <taxon>Thysanoptera</taxon>
        <taxon>Terebrantia</taxon>
        <taxon>Thripoidea</taxon>
        <taxon>Thripidae</taxon>
        <taxon>Frankliniella</taxon>
    </lineage>
</organism>
<reference evidence="8" key="2">
    <citation type="journal article" date="2023" name="BMC Genomics">
        <title>Pest status, molecular evolution, and epigenetic factors derived from the genome assembly of Frankliniella fusca, a thysanopteran phytovirus vector.</title>
        <authorList>
            <person name="Catto M.A."/>
            <person name="Labadie P.E."/>
            <person name="Jacobson A.L."/>
            <person name="Kennedy G.G."/>
            <person name="Srinivasan R."/>
            <person name="Hunt B.G."/>
        </authorList>
    </citation>
    <scope>NUCLEOTIDE SEQUENCE</scope>
    <source>
        <strain evidence="8">PL_HMW_Pooled</strain>
    </source>
</reference>
<dbReference type="SUPFAM" id="SSF57959">
    <property type="entry name" value="Leucine zipper domain"/>
    <property type="match status" value="1"/>
</dbReference>
<keyword evidence="5" id="KW-0175">Coiled coil</keyword>
<evidence type="ECO:0000259" key="7">
    <source>
        <dbReference type="PROSITE" id="PS50217"/>
    </source>
</evidence>
<feature type="compositionally biased region" description="Low complexity" evidence="6">
    <location>
        <begin position="247"/>
        <end position="266"/>
    </location>
</feature>
<evidence type="ECO:0000313" key="8">
    <source>
        <dbReference type="EMBL" id="KAK3923332.1"/>
    </source>
</evidence>
<dbReference type="Proteomes" id="UP001219518">
    <property type="component" value="Unassembled WGS sequence"/>
</dbReference>
<dbReference type="Pfam" id="PF07716">
    <property type="entry name" value="bZIP_2"/>
    <property type="match status" value="1"/>
</dbReference>
<dbReference type="CDD" id="cd14687">
    <property type="entry name" value="bZIP_ATF2"/>
    <property type="match status" value="1"/>
</dbReference>
<accession>A0AAE1LMC8</accession>
<dbReference type="GO" id="GO:0005634">
    <property type="term" value="C:nucleus"/>
    <property type="evidence" value="ECO:0007669"/>
    <property type="project" value="UniProtKB-SubCell"/>
</dbReference>
<dbReference type="EMBL" id="JAHWGI010001142">
    <property type="protein sequence ID" value="KAK3923332.1"/>
    <property type="molecule type" value="Genomic_DNA"/>
</dbReference>
<dbReference type="InterPro" id="IPR046347">
    <property type="entry name" value="bZIP_sf"/>
</dbReference>
<feature type="region of interest" description="Disordered" evidence="6">
    <location>
        <begin position="157"/>
        <end position="182"/>
    </location>
</feature>
<gene>
    <name evidence="8" type="ORF">KUF71_000414</name>
</gene>
<evidence type="ECO:0000256" key="3">
    <source>
        <dbReference type="ARBA" id="ARBA00023163"/>
    </source>
</evidence>
<evidence type="ECO:0000256" key="2">
    <source>
        <dbReference type="ARBA" id="ARBA00023015"/>
    </source>
</evidence>
<evidence type="ECO:0000313" key="9">
    <source>
        <dbReference type="Proteomes" id="UP001219518"/>
    </source>
</evidence>
<dbReference type="Gene3D" id="1.20.5.170">
    <property type="match status" value="1"/>
</dbReference>
<feature type="region of interest" description="Disordered" evidence="6">
    <location>
        <begin position="242"/>
        <end position="294"/>
    </location>
</feature>
<reference evidence="8" key="1">
    <citation type="submission" date="2021-07" db="EMBL/GenBank/DDBJ databases">
        <authorList>
            <person name="Catto M.A."/>
            <person name="Jacobson A."/>
            <person name="Kennedy G."/>
            <person name="Labadie P."/>
            <person name="Hunt B.G."/>
            <person name="Srinivasan R."/>
        </authorList>
    </citation>
    <scope>NUCLEOTIDE SEQUENCE</scope>
    <source>
        <strain evidence="8">PL_HMW_Pooled</strain>
        <tissue evidence="8">Head</tissue>
    </source>
</reference>
<keyword evidence="9" id="KW-1185">Reference proteome</keyword>
<keyword evidence="4" id="KW-0539">Nucleus</keyword>
<dbReference type="PANTHER" id="PTHR19304">
    <property type="entry name" value="CYCLIC-AMP RESPONSE ELEMENT BINDING PROTEIN"/>
    <property type="match status" value="1"/>
</dbReference>
<feature type="region of interest" description="Disordered" evidence="6">
    <location>
        <begin position="339"/>
        <end position="378"/>
    </location>
</feature>
<keyword evidence="3" id="KW-0804">Transcription</keyword>
<dbReference type="SMART" id="SM00338">
    <property type="entry name" value="BRLZ"/>
    <property type="match status" value="1"/>
</dbReference>
<evidence type="ECO:0000256" key="5">
    <source>
        <dbReference type="SAM" id="Coils"/>
    </source>
</evidence>
<sequence length="659" mass="71694">MMNAAMADNENKTYLCGSDEGFSRKDQSNTMKNVDISLNLCSKSDTFLSDQTLTPKTRIYQQLEEMGLFQELQNMNPFEETFRKAAEDIRSGTDPLEMSSLAVPNNTDDSLHTPHVIFPLANERKGGISPRDDISIPLIQSDDPLCISIDNVSSEKSVLQQEADTSEETQKSDANVSGCEDESEQGTIQFLLKLPNGKMVQLSSLPVEQMDTTNQSSKEKDIPIIKVDSSFIKPVEDRAHPSICKVSTTSSNPSSSTLSTNTSRSSGNIIEANQPSITAQLKSNTKPHKNSGDHLSKMSLAKLKLKQALMNNSCPAANISSVGVSSSSTTQIVPSITVSQAIESRRSSSPSEESGSTNESGRDLSSVEEKRRRNRAAAMRCREKRKTWVKELERRANDMLRTNAKLQHEVSLLRDEVVQLKTLLLAHRDCPVTQALVQGKATLPIGSTISNTIVDLPANSLQKSLNKDQKSPPSTIVYQTSSHVNPVKPLILLNDPPVKRKRLNSSRVSGSTTASPATAVSVVTSTSSQVHTLVLPSSNSTVLNPSFVNVIPSVLVANPNPSTSGSVPNSTQVIYSQILPRLPPLTAKSAISSGISKQTYILPKSKTEPINAGKNTLKYVKSESKLRFTQLLSTNVIKVNPNVVERDSNDSDVEILDVK</sequence>